<proteinExistence type="predicted"/>
<feature type="transmembrane region" description="Helical" evidence="7">
    <location>
        <begin position="89"/>
        <end position="107"/>
    </location>
</feature>
<sequence length="400" mass="42836">MRLGAEVNRVKTQRSSEKSSFLSIAIVIVTASIFGLTYSLTAPLVAQILMKSGLTETLVGANAAMHALGVLCIAPFLSGLAIRYKPEHLIMTALLSSALLLILFPLVPNIWLWFPLRFLLGVSAEILFVLTETWTSELSNDKNRGRIMATYTASLSLGFAGGPLILSFTGFEGLVPFAIGAVVALLAFVIMSLPGLRQLEMAQHKSSHFLRMIRLSPIAMGTTAINSAVETAGLSFLAIYATRLGWNETEGAQLITVLMVGAIALQLPIGWLSDKMNRATLMIALTAVSAITAFLWPLLLSAGWLAYPALFIWGGIFVGIYTTMLAIIGSQFRGSDLISVYAAMGLFWGGGALLGPMLAGGFLDLMQHGLPIFVGMACAVFMMFALIVKRSLKPSGDPQT</sequence>
<evidence type="ECO:0000256" key="6">
    <source>
        <dbReference type="ARBA" id="ARBA00023136"/>
    </source>
</evidence>
<keyword evidence="6 7" id="KW-0472">Membrane</keyword>
<dbReference type="PROSITE" id="PS50850">
    <property type="entry name" value="MFS"/>
    <property type="match status" value="1"/>
</dbReference>
<dbReference type="EMBL" id="JAPHAV010000039">
    <property type="protein sequence ID" value="MCX2699452.1"/>
    <property type="molecule type" value="Genomic_DNA"/>
</dbReference>
<dbReference type="InterPro" id="IPR047200">
    <property type="entry name" value="MFS_YcaD-like"/>
</dbReference>
<keyword evidence="5 7" id="KW-1133">Transmembrane helix</keyword>
<keyword evidence="10" id="KW-1185">Reference proteome</keyword>
<name>A0ABT3QV76_9HYPH</name>
<dbReference type="RefSeq" id="WP_265987181.1">
    <property type="nucleotide sequence ID" value="NZ_JAPHAV010000039.1"/>
</dbReference>
<dbReference type="InterPro" id="IPR011701">
    <property type="entry name" value="MFS"/>
</dbReference>
<dbReference type="Proteomes" id="UP001301216">
    <property type="component" value="Unassembled WGS sequence"/>
</dbReference>
<evidence type="ECO:0000256" key="3">
    <source>
        <dbReference type="ARBA" id="ARBA00022475"/>
    </source>
</evidence>
<feature type="transmembrane region" description="Helical" evidence="7">
    <location>
        <begin position="174"/>
        <end position="196"/>
    </location>
</feature>
<dbReference type="InterPro" id="IPR036259">
    <property type="entry name" value="MFS_trans_sf"/>
</dbReference>
<comment type="caution">
    <text evidence="9">The sequence shown here is derived from an EMBL/GenBank/DDBJ whole genome shotgun (WGS) entry which is preliminary data.</text>
</comment>
<gene>
    <name evidence="9" type="ORF">OPR82_22480</name>
</gene>
<evidence type="ECO:0000256" key="7">
    <source>
        <dbReference type="SAM" id="Phobius"/>
    </source>
</evidence>
<reference evidence="9 10" key="1">
    <citation type="submission" date="2022-11" db="EMBL/GenBank/DDBJ databases">
        <title>Brucella sp. YY2X, whole genome shotgun sequencing project.</title>
        <authorList>
            <person name="Yang Y."/>
        </authorList>
    </citation>
    <scope>NUCLEOTIDE SEQUENCE [LARGE SCALE GENOMIC DNA]</scope>
    <source>
        <strain evidence="9 10">YY2X</strain>
    </source>
</reference>
<dbReference type="PRINTS" id="PR01035">
    <property type="entry name" value="TCRTETA"/>
</dbReference>
<feature type="transmembrane region" description="Helical" evidence="7">
    <location>
        <begin position="21"/>
        <end position="41"/>
    </location>
</feature>
<feature type="transmembrane region" description="Helical" evidence="7">
    <location>
        <begin position="279"/>
        <end position="299"/>
    </location>
</feature>
<keyword evidence="3" id="KW-1003">Cell membrane</keyword>
<dbReference type="Gene3D" id="1.20.1250.20">
    <property type="entry name" value="MFS general substrate transporter like domains"/>
    <property type="match status" value="2"/>
</dbReference>
<feature type="domain" description="Major facilitator superfamily (MFS) profile" evidence="8">
    <location>
        <begin position="23"/>
        <end position="393"/>
    </location>
</feature>
<accession>A0ABT3QV76</accession>
<evidence type="ECO:0000256" key="5">
    <source>
        <dbReference type="ARBA" id="ARBA00022989"/>
    </source>
</evidence>
<dbReference type="InterPro" id="IPR020846">
    <property type="entry name" value="MFS_dom"/>
</dbReference>
<feature type="transmembrane region" description="Helical" evidence="7">
    <location>
        <begin position="340"/>
        <end position="363"/>
    </location>
</feature>
<feature type="transmembrane region" description="Helical" evidence="7">
    <location>
        <begin position="147"/>
        <end position="168"/>
    </location>
</feature>
<feature type="transmembrane region" description="Helical" evidence="7">
    <location>
        <begin position="305"/>
        <end position="328"/>
    </location>
</feature>
<keyword evidence="2" id="KW-0813">Transport</keyword>
<comment type="subcellular location">
    <subcellularLocation>
        <location evidence="1">Cell membrane</location>
        <topology evidence="1">Multi-pass membrane protein</topology>
    </subcellularLocation>
</comment>
<feature type="transmembrane region" description="Helical" evidence="7">
    <location>
        <begin position="113"/>
        <end position="135"/>
    </location>
</feature>
<dbReference type="SUPFAM" id="SSF103473">
    <property type="entry name" value="MFS general substrate transporter"/>
    <property type="match status" value="1"/>
</dbReference>
<evidence type="ECO:0000313" key="10">
    <source>
        <dbReference type="Proteomes" id="UP001301216"/>
    </source>
</evidence>
<protein>
    <submittedName>
        <fullName evidence="9">MFS transporter</fullName>
    </submittedName>
</protein>
<feature type="transmembrane region" description="Helical" evidence="7">
    <location>
        <begin position="217"/>
        <end position="240"/>
    </location>
</feature>
<evidence type="ECO:0000313" key="9">
    <source>
        <dbReference type="EMBL" id="MCX2699452.1"/>
    </source>
</evidence>
<dbReference type="Pfam" id="PF07690">
    <property type="entry name" value="MFS_1"/>
    <property type="match status" value="1"/>
</dbReference>
<evidence type="ECO:0000256" key="4">
    <source>
        <dbReference type="ARBA" id="ARBA00022692"/>
    </source>
</evidence>
<organism evidence="9 10">
    <name type="scientific">Ochrobactrum chromiisoli</name>
    <dbReference type="NCBI Taxonomy" id="2993941"/>
    <lineage>
        <taxon>Bacteria</taxon>
        <taxon>Pseudomonadati</taxon>
        <taxon>Pseudomonadota</taxon>
        <taxon>Alphaproteobacteria</taxon>
        <taxon>Hyphomicrobiales</taxon>
        <taxon>Brucellaceae</taxon>
        <taxon>Brucella/Ochrobactrum group</taxon>
        <taxon>Ochrobactrum</taxon>
    </lineage>
</organism>
<feature type="transmembrane region" description="Helical" evidence="7">
    <location>
        <begin position="61"/>
        <end position="82"/>
    </location>
</feature>
<evidence type="ECO:0000259" key="8">
    <source>
        <dbReference type="PROSITE" id="PS50850"/>
    </source>
</evidence>
<dbReference type="PANTHER" id="PTHR23521:SF2">
    <property type="entry name" value="TRANSPORTER MFS SUPERFAMILY"/>
    <property type="match status" value="1"/>
</dbReference>
<feature type="transmembrane region" description="Helical" evidence="7">
    <location>
        <begin position="369"/>
        <end position="388"/>
    </location>
</feature>
<dbReference type="CDD" id="cd17477">
    <property type="entry name" value="MFS_YcaD_like"/>
    <property type="match status" value="1"/>
</dbReference>
<evidence type="ECO:0000256" key="2">
    <source>
        <dbReference type="ARBA" id="ARBA00022448"/>
    </source>
</evidence>
<dbReference type="InterPro" id="IPR001958">
    <property type="entry name" value="Tet-R_TetA/multi-R_MdtG-like"/>
</dbReference>
<feature type="transmembrane region" description="Helical" evidence="7">
    <location>
        <begin position="252"/>
        <end position="272"/>
    </location>
</feature>
<keyword evidence="4 7" id="KW-0812">Transmembrane</keyword>
<dbReference type="PANTHER" id="PTHR23521">
    <property type="entry name" value="TRANSPORTER MFS SUPERFAMILY"/>
    <property type="match status" value="1"/>
</dbReference>
<evidence type="ECO:0000256" key="1">
    <source>
        <dbReference type="ARBA" id="ARBA00004651"/>
    </source>
</evidence>